<keyword evidence="3" id="KW-1185">Reference proteome</keyword>
<evidence type="ECO:0000313" key="3">
    <source>
        <dbReference type="Proteomes" id="UP001172101"/>
    </source>
</evidence>
<dbReference type="GeneID" id="85317404"/>
<protein>
    <submittedName>
        <fullName evidence="2">Uncharacterized protein</fullName>
    </submittedName>
</protein>
<evidence type="ECO:0000256" key="1">
    <source>
        <dbReference type="SAM" id="MobiDB-lite"/>
    </source>
</evidence>
<feature type="region of interest" description="Disordered" evidence="1">
    <location>
        <begin position="61"/>
        <end position="130"/>
    </location>
</feature>
<comment type="caution">
    <text evidence="2">The sequence shown here is derived from an EMBL/GenBank/DDBJ whole genome shotgun (WGS) entry which is preliminary data.</text>
</comment>
<dbReference type="RefSeq" id="XP_060295831.1">
    <property type="nucleotide sequence ID" value="XM_060434134.1"/>
</dbReference>
<proteinExistence type="predicted"/>
<name>A0AA40AJI8_9PEZI</name>
<sequence length="139" mass="15227">MAKVSGKLHHLSRCRLPAIDPLSLASVSVRVWPAVSYARTAPSSSLAWDQISHESLLSGPLHQRRRSLEPLSDNPATTSHYPFQRMTGPPHRSLQWPIAPARPSPPSSMEVQSCQVPTAHTGSHHSSAERARRLAGCLF</sequence>
<organism evidence="2 3">
    <name type="scientific">Lasiosphaeria miniovina</name>
    <dbReference type="NCBI Taxonomy" id="1954250"/>
    <lineage>
        <taxon>Eukaryota</taxon>
        <taxon>Fungi</taxon>
        <taxon>Dikarya</taxon>
        <taxon>Ascomycota</taxon>
        <taxon>Pezizomycotina</taxon>
        <taxon>Sordariomycetes</taxon>
        <taxon>Sordariomycetidae</taxon>
        <taxon>Sordariales</taxon>
        <taxon>Lasiosphaeriaceae</taxon>
        <taxon>Lasiosphaeria</taxon>
    </lineage>
</organism>
<evidence type="ECO:0000313" key="2">
    <source>
        <dbReference type="EMBL" id="KAK0717038.1"/>
    </source>
</evidence>
<feature type="compositionally biased region" description="Polar residues" evidence="1">
    <location>
        <begin position="109"/>
        <end position="125"/>
    </location>
</feature>
<gene>
    <name evidence="2" type="ORF">B0T26DRAFT_276762</name>
</gene>
<dbReference type="EMBL" id="JAUIRO010000004">
    <property type="protein sequence ID" value="KAK0717038.1"/>
    <property type="molecule type" value="Genomic_DNA"/>
</dbReference>
<dbReference type="AlphaFoldDB" id="A0AA40AJI8"/>
<dbReference type="Proteomes" id="UP001172101">
    <property type="component" value="Unassembled WGS sequence"/>
</dbReference>
<reference evidence="2" key="1">
    <citation type="submission" date="2023-06" db="EMBL/GenBank/DDBJ databases">
        <title>Genome-scale phylogeny and comparative genomics of the fungal order Sordariales.</title>
        <authorList>
            <consortium name="Lawrence Berkeley National Laboratory"/>
            <person name="Hensen N."/>
            <person name="Bonometti L."/>
            <person name="Westerberg I."/>
            <person name="Brannstrom I.O."/>
            <person name="Guillou S."/>
            <person name="Cros-Aarteil S."/>
            <person name="Calhoun S."/>
            <person name="Haridas S."/>
            <person name="Kuo A."/>
            <person name="Mondo S."/>
            <person name="Pangilinan J."/>
            <person name="Riley R."/>
            <person name="LaButti K."/>
            <person name="Andreopoulos B."/>
            <person name="Lipzen A."/>
            <person name="Chen C."/>
            <person name="Yanf M."/>
            <person name="Daum C."/>
            <person name="Ng V."/>
            <person name="Clum A."/>
            <person name="Steindorff A."/>
            <person name="Ohm R."/>
            <person name="Martin F."/>
            <person name="Silar P."/>
            <person name="Natvig D."/>
            <person name="Lalanne C."/>
            <person name="Gautier V."/>
            <person name="Ament-velasquez S.L."/>
            <person name="Kruys A."/>
            <person name="Hutchinson M.I."/>
            <person name="Powell A.J."/>
            <person name="Barry K."/>
            <person name="Miller A.N."/>
            <person name="Grigoriev I.V."/>
            <person name="Debuchy R."/>
            <person name="Gladieux P."/>
            <person name="Thoren M.H."/>
            <person name="Johannesson H."/>
        </authorList>
    </citation>
    <scope>NUCLEOTIDE SEQUENCE</scope>
    <source>
        <strain evidence="2">SMH2392-1A</strain>
    </source>
</reference>
<accession>A0AA40AJI8</accession>